<dbReference type="STRING" id="97359.A0A550C6W3"/>
<dbReference type="Gene3D" id="1.20.1160.11">
    <property type="entry name" value="Paired amphipathic helix"/>
    <property type="match status" value="1"/>
</dbReference>
<dbReference type="OrthoDB" id="10265969at2759"/>
<evidence type="ECO:0000256" key="1">
    <source>
        <dbReference type="ARBA" id="ARBA00004123"/>
    </source>
</evidence>
<keyword evidence="3 4" id="KW-0539">Nucleus</keyword>
<evidence type="ECO:0008006" key="7">
    <source>
        <dbReference type="Google" id="ProtNLM"/>
    </source>
</evidence>
<dbReference type="FunFam" id="1.20.1160.11:FF:000001">
    <property type="entry name" value="Paired amphipathic helix protein Sin3"/>
    <property type="match status" value="1"/>
</dbReference>
<dbReference type="Pfam" id="PF02671">
    <property type="entry name" value="PAH"/>
    <property type="match status" value="1"/>
</dbReference>
<dbReference type="InterPro" id="IPR039774">
    <property type="entry name" value="Sin3-like"/>
</dbReference>
<keyword evidence="2" id="KW-0678">Repressor</keyword>
<dbReference type="GO" id="GO:0003714">
    <property type="term" value="F:transcription corepressor activity"/>
    <property type="evidence" value="ECO:0007669"/>
    <property type="project" value="InterPro"/>
</dbReference>
<name>A0A550C6W3_9AGAR</name>
<reference evidence="5 6" key="1">
    <citation type="journal article" date="2019" name="New Phytol.">
        <title>Comparative genomics reveals unique wood-decay strategies and fruiting body development in the Schizophyllaceae.</title>
        <authorList>
            <person name="Almasi E."/>
            <person name="Sahu N."/>
            <person name="Krizsan K."/>
            <person name="Balint B."/>
            <person name="Kovacs G.M."/>
            <person name="Kiss B."/>
            <person name="Cseklye J."/>
            <person name="Drula E."/>
            <person name="Henrissat B."/>
            <person name="Nagy I."/>
            <person name="Chovatia M."/>
            <person name="Adam C."/>
            <person name="LaButti K."/>
            <person name="Lipzen A."/>
            <person name="Riley R."/>
            <person name="Grigoriev I.V."/>
            <person name="Nagy L.G."/>
        </authorList>
    </citation>
    <scope>NUCLEOTIDE SEQUENCE [LARGE SCALE GENOMIC DNA]</scope>
    <source>
        <strain evidence="5 6">NL-1724</strain>
    </source>
</reference>
<keyword evidence="6" id="KW-1185">Reference proteome</keyword>
<evidence type="ECO:0000313" key="6">
    <source>
        <dbReference type="Proteomes" id="UP000320762"/>
    </source>
</evidence>
<dbReference type="PANTHER" id="PTHR12346">
    <property type="entry name" value="SIN3B-RELATED"/>
    <property type="match status" value="1"/>
</dbReference>
<sequence length="130" mass="14664">MNYQQTGRAHALCSVAHALSYLEAVRATFADNRPDVYNRFLVIMAEHRNQTVDTTSAVMRVVQLFNGYPVLIRGFIEFLPPGYRIEFSAGYGVTVSIFAGSIVSTDGTRTHIEPMRAARPLPRRRRVHQP</sequence>
<protein>
    <recommendedName>
        <fullName evidence="7">Paired amphipathic helix</fullName>
    </recommendedName>
</protein>
<dbReference type="InterPro" id="IPR003822">
    <property type="entry name" value="PAH"/>
</dbReference>
<gene>
    <name evidence="5" type="ORF">BD626DRAFT_571605</name>
</gene>
<comment type="subcellular location">
    <subcellularLocation>
        <location evidence="1 4">Nucleus</location>
    </subcellularLocation>
</comment>
<evidence type="ECO:0000256" key="3">
    <source>
        <dbReference type="ARBA" id="ARBA00023242"/>
    </source>
</evidence>
<dbReference type="SUPFAM" id="SSF47762">
    <property type="entry name" value="PAH2 domain"/>
    <property type="match status" value="1"/>
</dbReference>
<dbReference type="GO" id="GO:0070822">
    <property type="term" value="C:Sin3-type complex"/>
    <property type="evidence" value="ECO:0007669"/>
    <property type="project" value="TreeGrafter"/>
</dbReference>
<dbReference type="InterPro" id="IPR036600">
    <property type="entry name" value="PAH_sf"/>
</dbReference>
<evidence type="ECO:0000313" key="5">
    <source>
        <dbReference type="EMBL" id="TRM60535.1"/>
    </source>
</evidence>
<dbReference type="PROSITE" id="PS51477">
    <property type="entry name" value="PAH"/>
    <property type="match status" value="1"/>
</dbReference>
<dbReference type="EMBL" id="VDMD01000021">
    <property type="protein sequence ID" value="TRM60535.1"/>
    <property type="molecule type" value="Genomic_DNA"/>
</dbReference>
<comment type="caution">
    <text evidence="5">The sequence shown here is derived from an EMBL/GenBank/DDBJ whole genome shotgun (WGS) entry which is preliminary data.</text>
</comment>
<accession>A0A550C6W3</accession>
<dbReference type="PANTHER" id="PTHR12346:SF0">
    <property type="entry name" value="SIN3A, ISOFORM G"/>
    <property type="match status" value="1"/>
</dbReference>
<dbReference type="AlphaFoldDB" id="A0A550C6W3"/>
<organism evidence="5 6">
    <name type="scientific">Schizophyllum amplum</name>
    <dbReference type="NCBI Taxonomy" id="97359"/>
    <lineage>
        <taxon>Eukaryota</taxon>
        <taxon>Fungi</taxon>
        <taxon>Dikarya</taxon>
        <taxon>Basidiomycota</taxon>
        <taxon>Agaricomycotina</taxon>
        <taxon>Agaricomycetes</taxon>
        <taxon>Agaricomycetidae</taxon>
        <taxon>Agaricales</taxon>
        <taxon>Schizophyllaceae</taxon>
        <taxon>Schizophyllum</taxon>
    </lineage>
</organism>
<dbReference type="GO" id="GO:0000122">
    <property type="term" value="P:negative regulation of transcription by RNA polymerase II"/>
    <property type="evidence" value="ECO:0007669"/>
    <property type="project" value="TreeGrafter"/>
</dbReference>
<proteinExistence type="predicted"/>
<evidence type="ECO:0000256" key="2">
    <source>
        <dbReference type="ARBA" id="ARBA00022491"/>
    </source>
</evidence>
<dbReference type="Proteomes" id="UP000320762">
    <property type="component" value="Unassembled WGS sequence"/>
</dbReference>
<evidence type="ECO:0000256" key="4">
    <source>
        <dbReference type="PROSITE-ProRule" id="PRU00810"/>
    </source>
</evidence>